<dbReference type="PANTHER" id="PTHR13393:SF0">
    <property type="entry name" value="RNA N6-ADENOSINE-METHYLTRANSFERASE METTL16"/>
    <property type="match status" value="1"/>
</dbReference>
<proteinExistence type="inferred from homology"/>
<dbReference type="EMBL" id="KB202199">
    <property type="protein sequence ID" value="ESO91743.1"/>
    <property type="molecule type" value="Genomic_DNA"/>
</dbReference>
<evidence type="ECO:0000256" key="6">
    <source>
        <dbReference type="PIRSR" id="PIRSR037350-1"/>
    </source>
</evidence>
<dbReference type="RefSeq" id="XP_009057417.1">
    <property type="nucleotide sequence ID" value="XM_009059169.1"/>
</dbReference>
<dbReference type="InterPro" id="IPR029063">
    <property type="entry name" value="SAM-dependent_MTases_sf"/>
</dbReference>
<evidence type="ECO:0000313" key="7">
    <source>
        <dbReference type="EMBL" id="ESO91743.1"/>
    </source>
</evidence>
<keyword evidence="8" id="KW-1185">Reference proteome</keyword>
<feature type="binding site" evidence="6">
    <location>
        <position position="82"/>
    </location>
    <ligand>
        <name>S-adenosyl-L-methionine</name>
        <dbReference type="ChEBI" id="CHEBI:59789"/>
    </ligand>
</feature>
<dbReference type="OrthoDB" id="514248at2759"/>
<keyword evidence="3" id="KW-0489">Methyltransferase</keyword>
<keyword evidence="5 6" id="KW-0949">S-adenosyl-L-methionine</keyword>
<organism evidence="7 8">
    <name type="scientific">Lottia gigantea</name>
    <name type="common">Giant owl limpet</name>
    <dbReference type="NCBI Taxonomy" id="225164"/>
    <lineage>
        <taxon>Eukaryota</taxon>
        <taxon>Metazoa</taxon>
        <taxon>Spiralia</taxon>
        <taxon>Lophotrochozoa</taxon>
        <taxon>Mollusca</taxon>
        <taxon>Gastropoda</taxon>
        <taxon>Patellogastropoda</taxon>
        <taxon>Lottioidea</taxon>
        <taxon>Lottiidae</taxon>
        <taxon>Lottia</taxon>
    </lineage>
</organism>
<feature type="binding site" evidence="6">
    <location>
        <position position="180"/>
    </location>
    <ligand>
        <name>S-adenosyl-L-methionine</name>
        <dbReference type="ChEBI" id="CHEBI:59789"/>
    </ligand>
</feature>
<protein>
    <recommendedName>
        <fullName evidence="2">U6 snRNA m(6)A methyltransferase</fullName>
        <ecNumber evidence="2">2.1.1.346</ecNumber>
    </recommendedName>
</protein>
<dbReference type="Gene3D" id="3.40.50.150">
    <property type="entry name" value="Vaccinia Virus protein VP39"/>
    <property type="match status" value="1"/>
</dbReference>
<dbReference type="PANTHER" id="PTHR13393">
    <property type="entry name" value="SAM-DEPENDENT METHYLTRANSFERASE"/>
    <property type="match status" value="1"/>
</dbReference>
<dbReference type="SUPFAM" id="SSF53335">
    <property type="entry name" value="S-adenosyl-L-methionine-dependent methyltransferases"/>
    <property type="match status" value="1"/>
</dbReference>
<name>V3ZKA4_LOTGI</name>
<reference evidence="7 8" key="1">
    <citation type="journal article" date="2013" name="Nature">
        <title>Insights into bilaterian evolution from three spiralian genomes.</title>
        <authorList>
            <person name="Simakov O."/>
            <person name="Marletaz F."/>
            <person name="Cho S.J."/>
            <person name="Edsinger-Gonzales E."/>
            <person name="Havlak P."/>
            <person name="Hellsten U."/>
            <person name="Kuo D.H."/>
            <person name="Larsson T."/>
            <person name="Lv J."/>
            <person name="Arendt D."/>
            <person name="Savage R."/>
            <person name="Osoegawa K."/>
            <person name="de Jong P."/>
            <person name="Grimwood J."/>
            <person name="Chapman J.A."/>
            <person name="Shapiro H."/>
            <person name="Aerts A."/>
            <person name="Otillar R.P."/>
            <person name="Terry A.Y."/>
            <person name="Boore J.L."/>
            <person name="Grigoriev I.V."/>
            <person name="Lindberg D.R."/>
            <person name="Seaver E.C."/>
            <person name="Weisblat D.A."/>
            <person name="Putnam N.H."/>
            <person name="Rokhsar D.S."/>
        </authorList>
    </citation>
    <scope>NUCLEOTIDE SEQUENCE [LARGE SCALE GENOMIC DNA]</scope>
</reference>
<dbReference type="GO" id="GO:0070475">
    <property type="term" value="P:rRNA base methylation"/>
    <property type="evidence" value="ECO:0007669"/>
    <property type="project" value="TreeGrafter"/>
</dbReference>
<dbReference type="GO" id="GO:0005634">
    <property type="term" value="C:nucleus"/>
    <property type="evidence" value="ECO:0007669"/>
    <property type="project" value="TreeGrafter"/>
</dbReference>
<comment type="similarity">
    <text evidence="1">Belongs to the methyltransferase superfamily. METTL16/RlmF family.</text>
</comment>
<dbReference type="STRING" id="225164.V3ZKA4"/>
<evidence type="ECO:0000256" key="2">
    <source>
        <dbReference type="ARBA" id="ARBA00012166"/>
    </source>
</evidence>
<evidence type="ECO:0000256" key="1">
    <source>
        <dbReference type="ARBA" id="ARBA00005878"/>
    </source>
</evidence>
<sequence>MALNKFMHPRNLYRNKKPDFASLALKYPEFKELSSQDFNGKVTLDFKNPESVRILTQTLLKEDFNLDIEIPTDRLVPTLSSRLNYIHWIEDMFSDQYEGLNGIDIGTGSSCIYAILGCKLNNWSFLATEIDEKNYEYACQNVARNNMEEKIKVIKVEENSGLPETIIKDSGKKFDFIMCNPPFFADHMEAQAVSTSRKIDRPDPPSLNTAEDCESIIHGGEAAFIKQMIIDSFKLKDKIKVFSSMVGKKLNVAVIKDELKRQQIKNRSTTEFCQGKTMRWGVAWSFDETVQFPVSSQL</sequence>
<dbReference type="AlphaFoldDB" id="V3ZKA4"/>
<dbReference type="Proteomes" id="UP000030746">
    <property type="component" value="Unassembled WGS sequence"/>
</dbReference>
<accession>V3ZKA4</accession>
<dbReference type="Pfam" id="PF05971">
    <property type="entry name" value="Methyltransf_10"/>
    <property type="match status" value="1"/>
</dbReference>
<dbReference type="PIRSF" id="PIRSF037350">
    <property type="entry name" value="Mtase_ZK1128_prd"/>
    <property type="match status" value="1"/>
</dbReference>
<gene>
    <name evidence="7" type="ORF">LOTGIDRAFT_121844</name>
</gene>
<dbReference type="InterPro" id="IPR017182">
    <property type="entry name" value="METTL16/PsiM"/>
</dbReference>
<dbReference type="InterPro" id="IPR010286">
    <property type="entry name" value="METTL16/RlmF"/>
</dbReference>
<dbReference type="CTD" id="20232028"/>
<evidence type="ECO:0000256" key="5">
    <source>
        <dbReference type="ARBA" id="ARBA00022691"/>
    </source>
</evidence>
<dbReference type="KEGG" id="lgi:LOTGIDRAFT_121844"/>
<evidence type="ECO:0000256" key="3">
    <source>
        <dbReference type="ARBA" id="ARBA00022603"/>
    </source>
</evidence>
<dbReference type="CDD" id="cd02440">
    <property type="entry name" value="AdoMet_MTases"/>
    <property type="match status" value="1"/>
</dbReference>
<feature type="binding site" evidence="6">
    <location>
        <position position="106"/>
    </location>
    <ligand>
        <name>S-adenosyl-L-methionine</name>
        <dbReference type="ChEBI" id="CHEBI:59789"/>
    </ligand>
</feature>
<dbReference type="GO" id="GO:0120048">
    <property type="term" value="F:U6 snRNA (adenine-(43)-N(6))-methyltransferase activity"/>
    <property type="evidence" value="ECO:0007669"/>
    <property type="project" value="UniProtKB-EC"/>
</dbReference>
<evidence type="ECO:0000313" key="8">
    <source>
        <dbReference type="Proteomes" id="UP000030746"/>
    </source>
</evidence>
<dbReference type="EC" id="2.1.1.346" evidence="2"/>
<evidence type="ECO:0000256" key="4">
    <source>
        <dbReference type="ARBA" id="ARBA00022679"/>
    </source>
</evidence>
<feature type="binding site" evidence="6">
    <location>
        <position position="129"/>
    </location>
    <ligand>
        <name>S-adenosyl-L-methionine</name>
        <dbReference type="ChEBI" id="CHEBI:59789"/>
    </ligand>
</feature>
<keyword evidence="4" id="KW-0808">Transferase</keyword>
<dbReference type="OMA" id="HQGRYDF"/>
<dbReference type="GeneID" id="20232028"/>
<dbReference type="HOGENOM" id="CLU_027534_3_0_1"/>